<dbReference type="Pfam" id="PF01055">
    <property type="entry name" value="Glyco_hydro_31_2nd"/>
    <property type="match status" value="1"/>
</dbReference>
<gene>
    <name evidence="6" type="ORF">ASPSYDRAFT_141971</name>
</gene>
<dbReference type="Pfam" id="PF01546">
    <property type="entry name" value="Peptidase_M20"/>
    <property type="match status" value="1"/>
</dbReference>
<dbReference type="Pfam" id="PF21365">
    <property type="entry name" value="Glyco_hydro_31_3rd"/>
    <property type="match status" value="1"/>
</dbReference>
<dbReference type="CDD" id="cd03884">
    <property type="entry name" value="M20_bAS"/>
    <property type="match status" value="1"/>
</dbReference>
<evidence type="ECO:0008006" key="8">
    <source>
        <dbReference type="Google" id="ProtNLM"/>
    </source>
</evidence>
<evidence type="ECO:0000259" key="4">
    <source>
        <dbReference type="Pfam" id="PF01055"/>
    </source>
</evidence>
<dbReference type="GO" id="GO:0004553">
    <property type="term" value="F:hydrolase activity, hydrolyzing O-glycosyl compounds"/>
    <property type="evidence" value="ECO:0007669"/>
    <property type="project" value="InterPro"/>
</dbReference>
<dbReference type="CDD" id="cd06595">
    <property type="entry name" value="GH31_u1"/>
    <property type="match status" value="1"/>
</dbReference>
<feature type="domain" description="Glycoside hydrolase family 31 TIM barrel" evidence="4">
    <location>
        <begin position="618"/>
        <end position="921"/>
    </location>
</feature>
<comment type="similarity">
    <text evidence="1">Belongs to the peptidase M20A family.</text>
</comment>
<dbReference type="InterPro" id="IPR017853">
    <property type="entry name" value="GH"/>
</dbReference>
<dbReference type="STRING" id="1036612.A0A1L9U0X2"/>
<dbReference type="PROSITE" id="PS00758">
    <property type="entry name" value="ARGE_DAPE_CPG2_1"/>
    <property type="match status" value="1"/>
</dbReference>
<dbReference type="GO" id="GO:0005975">
    <property type="term" value="P:carbohydrate metabolic process"/>
    <property type="evidence" value="ECO:0007669"/>
    <property type="project" value="InterPro"/>
</dbReference>
<evidence type="ECO:0000259" key="5">
    <source>
        <dbReference type="Pfam" id="PF21365"/>
    </source>
</evidence>
<dbReference type="Proteomes" id="UP000184356">
    <property type="component" value="Unassembled WGS sequence"/>
</dbReference>
<evidence type="ECO:0000313" key="6">
    <source>
        <dbReference type="EMBL" id="OJJ65309.1"/>
    </source>
</evidence>
<dbReference type="InterPro" id="IPR013780">
    <property type="entry name" value="Glyco_hydro_b"/>
</dbReference>
<dbReference type="EMBL" id="KV878582">
    <property type="protein sequence ID" value="OJJ65309.1"/>
    <property type="molecule type" value="Genomic_DNA"/>
</dbReference>
<sequence>MFGRAAQRRLFVPLKFKPTAPVRRYASPAAQDLTVHSERLWFCLNYVAKYSGPSPGGVTRLCADENDKLARDWFRKQVLQLGAEYSVNATGTQFAKFPGEDDTIPPIAMGSHLDTVATGGRFDGALGVLSGIEVIRSFREQGIKTRAPLVLINWTNEEGARFFPPLGSSSVYAGQSSVHDAHASLSNDNVGVTMGGELARIGYVGNGPNTFEEFPLSAHFEVHVEQATDLEKAGKPVGWVEGWNGISYHEVVFTGEDGHANTYPMHGRRDALTGAAKLIIQLETLAYARNGYTTVVSIESGPRGTANIQSKTKLVFCLMHKEAEGLENMSADIARSIQGVAAMHGLDYTLNRLIHLPPGDFWPEAIDSMRQACGDKGIGSRTGTGHDSTMTSLKCPTGMIFVRSKGGISHSAKEWSTEQDCAEGALALGRATHPEANPEAIVQGPNYRFTLLNERLVRFEWAEDGQFEDRASTFAINREFPTPKFRVVDGEELHIITDHFLVSYTREKFSPQSLVFHFNGKSIKYGSPWRFGTPTEFNLGGTARTLDGVDGRCDMGQGVLSKAGYAVIDDSESMLFDDDSSFVAPRRPGDRFDCYLFCYGRDYKEAIKAFYAVSGKQPAIPRYVLGNWWSRYYAYHQDEYLALLDKFAAHKIPLSVAVLDMDWHYVSDERVPHAGWTGYTWNKNLFPDPVKFGEEIHERFLQLTLNDHPHGGIHAHEDAYEEMAQFLNHDTSNKNPILFDPANPKFMQAYFSILRRKLENQGCDFWWIDWQQGPYSKIPHFDPLWLLNHFQYLDSARDGRLPLIFSRYGGPGSHRYPIGFSGDTVVTWSSLAFQPEFTATASNIGYGWWSHDIGGHIRGIRDDELLARWTQLGVFSPIMRLHSTSSRWMSKEPWLYGDECMRVMSHFLRFRHRLIPYLYSQSIVGSAIDEPLIQPMYWSYPYRNEAYEVPNQYFLGRDLLVAPIVQPRERRTGLASVRAWLPSQGRFVDLFSGTVYDGGKGVTFYRSIEQYPVLVPEGAIITLEDHKHPGNGCLNPDGFEIIVVVGRDGETTLIEATDDDDFNEASRVQRDQKHDEVPIKFNQRKGELVISRLQRRCTVRFLGLNSIPADLTLAIPGDESADVSVSKFGHSVPCLSVDIPELQPGVDIVINLVQNPQLAVQDHTAALEELIRGYQIEFGMKDRLWNAIEEGKGQPLKIVSSLLSLGYDDAVVGPLVELVSADSRQP</sequence>
<protein>
    <recommendedName>
        <fullName evidence="8">Peptidase M20 dimerisation domain-containing protein</fullName>
    </recommendedName>
</protein>
<dbReference type="RefSeq" id="XP_040709115.1">
    <property type="nucleotide sequence ID" value="XM_040841202.1"/>
</dbReference>
<name>A0A1L9U0X2_9EURO</name>
<feature type="domain" description="Glycosyl hydrolase family 31 C-terminal" evidence="5">
    <location>
        <begin position="930"/>
        <end position="1021"/>
    </location>
</feature>
<keyword evidence="3" id="KW-0378">Hydrolase</keyword>
<dbReference type="InterPro" id="IPR010158">
    <property type="entry name" value="Amidase_Cbmase"/>
</dbReference>
<dbReference type="GeneID" id="63757275"/>
<keyword evidence="7" id="KW-1185">Reference proteome</keyword>
<reference evidence="7" key="1">
    <citation type="journal article" date="2017" name="Genome Biol.">
        <title>Comparative genomics reveals high biological diversity and specific adaptations in the industrially and medically important fungal genus Aspergillus.</title>
        <authorList>
            <person name="de Vries R.P."/>
            <person name="Riley R."/>
            <person name="Wiebenga A."/>
            <person name="Aguilar-Osorio G."/>
            <person name="Amillis S."/>
            <person name="Uchima C.A."/>
            <person name="Anderluh G."/>
            <person name="Asadollahi M."/>
            <person name="Askin M."/>
            <person name="Barry K."/>
            <person name="Battaglia E."/>
            <person name="Bayram O."/>
            <person name="Benocci T."/>
            <person name="Braus-Stromeyer S.A."/>
            <person name="Caldana C."/>
            <person name="Canovas D."/>
            <person name="Cerqueira G.C."/>
            <person name="Chen F."/>
            <person name="Chen W."/>
            <person name="Choi C."/>
            <person name="Clum A."/>
            <person name="Dos Santos R.A."/>
            <person name="Damasio A.R."/>
            <person name="Diallinas G."/>
            <person name="Emri T."/>
            <person name="Fekete E."/>
            <person name="Flipphi M."/>
            <person name="Freyberg S."/>
            <person name="Gallo A."/>
            <person name="Gournas C."/>
            <person name="Habgood R."/>
            <person name="Hainaut M."/>
            <person name="Harispe M.L."/>
            <person name="Henrissat B."/>
            <person name="Hilden K.S."/>
            <person name="Hope R."/>
            <person name="Hossain A."/>
            <person name="Karabika E."/>
            <person name="Karaffa L."/>
            <person name="Karanyi Z."/>
            <person name="Krasevec N."/>
            <person name="Kuo A."/>
            <person name="Kusch H."/>
            <person name="LaButti K."/>
            <person name="Lagendijk E.L."/>
            <person name="Lapidus A."/>
            <person name="Levasseur A."/>
            <person name="Lindquist E."/>
            <person name="Lipzen A."/>
            <person name="Logrieco A.F."/>
            <person name="MacCabe A."/>
            <person name="Maekelae M.R."/>
            <person name="Malavazi I."/>
            <person name="Melin P."/>
            <person name="Meyer V."/>
            <person name="Mielnichuk N."/>
            <person name="Miskei M."/>
            <person name="Molnar A.P."/>
            <person name="Mule G."/>
            <person name="Ngan C.Y."/>
            <person name="Orejas M."/>
            <person name="Orosz E."/>
            <person name="Ouedraogo J.P."/>
            <person name="Overkamp K.M."/>
            <person name="Park H.-S."/>
            <person name="Perrone G."/>
            <person name="Piumi F."/>
            <person name="Punt P.J."/>
            <person name="Ram A.F."/>
            <person name="Ramon A."/>
            <person name="Rauscher S."/>
            <person name="Record E."/>
            <person name="Riano-Pachon D.M."/>
            <person name="Robert V."/>
            <person name="Roehrig J."/>
            <person name="Ruller R."/>
            <person name="Salamov A."/>
            <person name="Salih N.S."/>
            <person name="Samson R.A."/>
            <person name="Sandor E."/>
            <person name="Sanguinetti M."/>
            <person name="Schuetze T."/>
            <person name="Sepcic K."/>
            <person name="Shelest E."/>
            <person name="Sherlock G."/>
            <person name="Sophianopoulou V."/>
            <person name="Squina F.M."/>
            <person name="Sun H."/>
            <person name="Susca A."/>
            <person name="Todd R.B."/>
            <person name="Tsang A."/>
            <person name="Unkles S.E."/>
            <person name="van de Wiele N."/>
            <person name="van Rossen-Uffink D."/>
            <person name="Oliveira J.V."/>
            <person name="Vesth T.C."/>
            <person name="Visser J."/>
            <person name="Yu J.-H."/>
            <person name="Zhou M."/>
            <person name="Andersen M.R."/>
            <person name="Archer D.B."/>
            <person name="Baker S.E."/>
            <person name="Benoit I."/>
            <person name="Brakhage A.A."/>
            <person name="Braus G.H."/>
            <person name="Fischer R."/>
            <person name="Frisvad J.C."/>
            <person name="Goldman G.H."/>
            <person name="Houbraken J."/>
            <person name="Oakley B."/>
            <person name="Pocsi I."/>
            <person name="Scazzocchio C."/>
            <person name="Seiboth B."/>
            <person name="vanKuyk P.A."/>
            <person name="Wortman J."/>
            <person name="Dyer P.S."/>
            <person name="Grigoriev I.V."/>
        </authorList>
    </citation>
    <scope>NUCLEOTIDE SEQUENCE [LARGE SCALE GENOMIC DNA]</scope>
    <source>
        <strain evidence="7">CBS 593.65</strain>
    </source>
</reference>
<dbReference type="AlphaFoldDB" id="A0A1L9U0X2"/>
<dbReference type="SUPFAM" id="SSF51011">
    <property type="entry name" value="Glycosyl hydrolase domain"/>
    <property type="match status" value="1"/>
</dbReference>
<evidence type="ECO:0000313" key="7">
    <source>
        <dbReference type="Proteomes" id="UP000184356"/>
    </source>
</evidence>
<evidence type="ECO:0000256" key="1">
    <source>
        <dbReference type="ARBA" id="ARBA00006247"/>
    </source>
</evidence>
<organism evidence="6 7">
    <name type="scientific">Aspergillus sydowii CBS 593.65</name>
    <dbReference type="NCBI Taxonomy" id="1036612"/>
    <lineage>
        <taxon>Eukaryota</taxon>
        <taxon>Fungi</taxon>
        <taxon>Dikarya</taxon>
        <taxon>Ascomycota</taxon>
        <taxon>Pezizomycotina</taxon>
        <taxon>Eurotiomycetes</taxon>
        <taxon>Eurotiomycetidae</taxon>
        <taxon>Eurotiales</taxon>
        <taxon>Aspergillaceae</taxon>
        <taxon>Aspergillus</taxon>
        <taxon>Aspergillus subgen. Nidulantes</taxon>
    </lineage>
</organism>
<dbReference type="Gene3D" id="3.20.20.80">
    <property type="entry name" value="Glycosidases"/>
    <property type="match status" value="1"/>
</dbReference>
<dbReference type="PANTHER" id="PTHR32494:SF20">
    <property type="entry name" value="PEPTIDASE M20 DIMERISATION DOMAIN-CONTAINING PROTEIN"/>
    <property type="match status" value="1"/>
</dbReference>
<dbReference type="SUPFAM" id="SSF51445">
    <property type="entry name" value="(Trans)glycosidases"/>
    <property type="match status" value="1"/>
</dbReference>
<comment type="similarity">
    <text evidence="2">Belongs to the glycosyl hydrolase 31 family.</text>
</comment>
<dbReference type="Gene3D" id="2.60.40.1180">
    <property type="entry name" value="Golgi alpha-mannosidase II"/>
    <property type="match status" value="1"/>
</dbReference>
<dbReference type="VEuPathDB" id="FungiDB:ASPSYDRAFT_141971"/>
<dbReference type="InterPro" id="IPR036264">
    <property type="entry name" value="Bact_exopeptidase_dim_dom"/>
</dbReference>
<dbReference type="InterPro" id="IPR048395">
    <property type="entry name" value="Glyco_hydro_31_C"/>
</dbReference>
<dbReference type="NCBIfam" id="TIGR01879">
    <property type="entry name" value="hydantase"/>
    <property type="match status" value="1"/>
</dbReference>
<proteinExistence type="inferred from homology"/>
<dbReference type="GO" id="GO:0016813">
    <property type="term" value="F:hydrolase activity, acting on carbon-nitrogen (but not peptide) bonds, in linear amidines"/>
    <property type="evidence" value="ECO:0007669"/>
    <property type="project" value="InterPro"/>
</dbReference>
<dbReference type="InterPro" id="IPR000322">
    <property type="entry name" value="Glyco_hydro_31_TIM"/>
</dbReference>
<evidence type="ECO:0000256" key="3">
    <source>
        <dbReference type="ARBA" id="ARBA00022801"/>
    </source>
</evidence>
<dbReference type="InterPro" id="IPR001261">
    <property type="entry name" value="ArgE/DapE_CS"/>
</dbReference>
<dbReference type="SUPFAM" id="SSF55031">
    <property type="entry name" value="Bacterial exopeptidase dimerisation domain"/>
    <property type="match status" value="1"/>
</dbReference>
<dbReference type="Gene3D" id="3.30.70.360">
    <property type="match status" value="1"/>
</dbReference>
<dbReference type="InterPro" id="IPR002933">
    <property type="entry name" value="Peptidase_M20"/>
</dbReference>
<accession>A0A1L9U0X2</accession>
<dbReference type="Gene3D" id="3.40.630.10">
    <property type="entry name" value="Zn peptidases"/>
    <property type="match status" value="1"/>
</dbReference>
<evidence type="ECO:0000256" key="2">
    <source>
        <dbReference type="ARBA" id="ARBA00007806"/>
    </source>
</evidence>
<dbReference type="SUPFAM" id="SSF53187">
    <property type="entry name" value="Zn-dependent exopeptidases"/>
    <property type="match status" value="1"/>
</dbReference>
<dbReference type="OrthoDB" id="1334205at2759"/>
<dbReference type="PANTHER" id="PTHR32494">
    <property type="entry name" value="ALLANTOATE DEIMINASE-RELATED"/>
    <property type="match status" value="1"/>
</dbReference>